<dbReference type="InterPro" id="IPR012340">
    <property type="entry name" value="NA-bd_OB-fold"/>
</dbReference>
<dbReference type="Proteomes" id="UP001597294">
    <property type="component" value="Unassembled WGS sequence"/>
</dbReference>
<evidence type="ECO:0000313" key="12">
    <source>
        <dbReference type="Proteomes" id="UP001597294"/>
    </source>
</evidence>
<dbReference type="NCBIfam" id="NF009731">
    <property type="entry name" value="PRK13254.1-5"/>
    <property type="match status" value="1"/>
</dbReference>
<proteinExistence type="inferred from homology"/>
<keyword evidence="12" id="KW-1185">Reference proteome</keyword>
<sequence>MTRKSRRMYIIVVAFALLASATALVLTAFEDNLVYFYSPSDLKTKQVTIGRSLRLGGLVEEGTFVKLGDGLNIQFSITDGAESIPVSYKGILPDLFREGQGVITEGSLNEKGEFIAHEVLAKHDENYMPAEVIEALKASGEWRGDEEGQATE</sequence>
<dbReference type="Gene3D" id="2.40.50.140">
    <property type="entry name" value="Nucleic acid-binding proteins"/>
    <property type="match status" value="1"/>
</dbReference>
<keyword evidence="5 10" id="KW-0201">Cytochrome c-type biogenesis</keyword>
<dbReference type="EMBL" id="JBHUII010000001">
    <property type="protein sequence ID" value="MFD2205125.1"/>
    <property type="molecule type" value="Genomic_DNA"/>
</dbReference>
<protein>
    <recommendedName>
        <fullName evidence="10">Cytochrome c-type biogenesis protein CcmE</fullName>
    </recommendedName>
    <alternativeName>
        <fullName evidence="10">Cytochrome c maturation protein E</fullName>
    </alternativeName>
    <alternativeName>
        <fullName evidence="10">Heme chaperone CcmE</fullName>
    </alternativeName>
</protein>
<feature type="topological domain" description="Extracellular" evidence="10">
    <location>
        <begin position="29"/>
        <end position="152"/>
    </location>
</feature>
<evidence type="ECO:0000256" key="9">
    <source>
        <dbReference type="ARBA" id="ARBA00023136"/>
    </source>
</evidence>
<evidence type="ECO:0000256" key="10">
    <source>
        <dbReference type="HAMAP-Rule" id="MF_01959"/>
    </source>
</evidence>
<evidence type="ECO:0000256" key="7">
    <source>
        <dbReference type="ARBA" id="ARBA00022989"/>
    </source>
</evidence>
<keyword evidence="2 10" id="KW-0349">Heme</keyword>
<dbReference type="InterPro" id="IPR004329">
    <property type="entry name" value="CcmE"/>
</dbReference>
<feature type="binding site" description="axial binding residue" evidence="10">
    <location>
        <position position="127"/>
    </location>
    <ligand>
        <name>heme</name>
        <dbReference type="ChEBI" id="CHEBI:30413"/>
    </ligand>
    <ligandPart>
        <name>Fe</name>
        <dbReference type="ChEBI" id="CHEBI:18248"/>
    </ligandPart>
</feature>
<feature type="topological domain" description="Cytoplasmic" evidence="10">
    <location>
        <begin position="1"/>
        <end position="7"/>
    </location>
</feature>
<evidence type="ECO:0000313" key="11">
    <source>
        <dbReference type="EMBL" id="MFD2205125.1"/>
    </source>
</evidence>
<keyword evidence="6 10" id="KW-0735">Signal-anchor</keyword>
<dbReference type="RefSeq" id="WP_380249363.1">
    <property type="nucleotide sequence ID" value="NZ_JBHUII010000001.1"/>
</dbReference>
<dbReference type="NCBIfam" id="NF009727">
    <property type="entry name" value="PRK13254.1-1"/>
    <property type="match status" value="1"/>
</dbReference>
<reference evidence="12" key="1">
    <citation type="journal article" date="2019" name="Int. J. Syst. Evol. Microbiol.">
        <title>The Global Catalogue of Microorganisms (GCM) 10K type strain sequencing project: providing services to taxonomists for standard genome sequencing and annotation.</title>
        <authorList>
            <consortium name="The Broad Institute Genomics Platform"/>
            <consortium name="The Broad Institute Genome Sequencing Center for Infectious Disease"/>
            <person name="Wu L."/>
            <person name="Ma J."/>
        </authorList>
    </citation>
    <scope>NUCLEOTIDE SEQUENCE [LARGE SCALE GENOMIC DNA]</scope>
    <source>
        <strain evidence="12">CGMCC 4.7192</strain>
    </source>
</reference>
<comment type="subcellular location">
    <subcellularLocation>
        <location evidence="10">Cell membrane</location>
        <topology evidence="10">Single-pass type II membrane protein</topology>
    </subcellularLocation>
    <subcellularLocation>
        <location evidence="1">Membrane</location>
    </subcellularLocation>
</comment>
<dbReference type="Pfam" id="PF03100">
    <property type="entry name" value="CcmE"/>
    <property type="match status" value="1"/>
</dbReference>
<evidence type="ECO:0000256" key="6">
    <source>
        <dbReference type="ARBA" id="ARBA00022968"/>
    </source>
</evidence>
<keyword evidence="3 10" id="KW-0812">Transmembrane</keyword>
<evidence type="ECO:0000256" key="2">
    <source>
        <dbReference type="ARBA" id="ARBA00022617"/>
    </source>
</evidence>
<keyword evidence="10" id="KW-1003">Cell membrane</keyword>
<dbReference type="InterPro" id="IPR036127">
    <property type="entry name" value="CcmE-like_sf"/>
</dbReference>
<gene>
    <name evidence="10 11" type="primary">ccmE</name>
    <name evidence="10" type="synonym">cycJ</name>
    <name evidence="11" type="ORF">ACFSKO_05870</name>
</gene>
<organism evidence="11 12">
    <name type="scientific">Kiloniella antarctica</name>
    <dbReference type="NCBI Taxonomy" id="1550907"/>
    <lineage>
        <taxon>Bacteria</taxon>
        <taxon>Pseudomonadati</taxon>
        <taxon>Pseudomonadota</taxon>
        <taxon>Alphaproteobacteria</taxon>
        <taxon>Rhodospirillales</taxon>
        <taxon>Kiloniellaceae</taxon>
        <taxon>Kiloniella</taxon>
    </lineage>
</organism>
<keyword evidence="9 10" id="KW-0472">Membrane</keyword>
<evidence type="ECO:0000256" key="5">
    <source>
        <dbReference type="ARBA" id="ARBA00022748"/>
    </source>
</evidence>
<name>A0ABW5BI89_9PROT</name>
<comment type="similarity">
    <text evidence="10">Belongs to the CcmE/CycJ family.</text>
</comment>
<feature type="binding site" description="covalent" evidence="10">
    <location>
        <position position="123"/>
    </location>
    <ligand>
        <name>heme</name>
        <dbReference type="ChEBI" id="CHEBI:30413"/>
    </ligand>
</feature>
<dbReference type="PANTHER" id="PTHR34128">
    <property type="entry name" value="CYTOCHROME C-TYPE BIOGENESIS PROTEIN CCME HOMOLOG, MITOCHONDRIAL"/>
    <property type="match status" value="1"/>
</dbReference>
<comment type="caution">
    <text evidence="11">The sequence shown here is derived from an EMBL/GenBank/DDBJ whole genome shotgun (WGS) entry which is preliminary data.</text>
</comment>
<dbReference type="NCBIfam" id="NF009729">
    <property type="entry name" value="PRK13254.1-3"/>
    <property type="match status" value="1"/>
</dbReference>
<keyword evidence="7 10" id="KW-1133">Transmembrane helix</keyword>
<dbReference type="HAMAP" id="MF_01959">
    <property type="entry name" value="CcmE"/>
    <property type="match status" value="1"/>
</dbReference>
<evidence type="ECO:0000256" key="4">
    <source>
        <dbReference type="ARBA" id="ARBA00022723"/>
    </source>
</evidence>
<dbReference type="SUPFAM" id="SSF82093">
    <property type="entry name" value="Heme chaperone CcmE"/>
    <property type="match status" value="1"/>
</dbReference>
<keyword evidence="8 10" id="KW-0408">Iron</keyword>
<dbReference type="PANTHER" id="PTHR34128:SF2">
    <property type="entry name" value="CYTOCHROME C-TYPE BIOGENESIS PROTEIN CCME HOMOLOG, MITOCHONDRIAL"/>
    <property type="match status" value="1"/>
</dbReference>
<evidence type="ECO:0000256" key="8">
    <source>
        <dbReference type="ARBA" id="ARBA00023004"/>
    </source>
</evidence>
<evidence type="ECO:0000256" key="3">
    <source>
        <dbReference type="ARBA" id="ARBA00022692"/>
    </source>
</evidence>
<keyword evidence="4 10" id="KW-0479">Metal-binding</keyword>
<comment type="function">
    <text evidence="10">Heme chaperone required for the biogenesis of c-type cytochromes. Transiently binds heme delivered by CcmC and transfers the heme to apo-cytochromes in a process facilitated by CcmF and CcmH.</text>
</comment>
<accession>A0ABW5BI89</accession>
<evidence type="ECO:0000256" key="1">
    <source>
        <dbReference type="ARBA" id="ARBA00004370"/>
    </source>
</evidence>